<sequence length="72" mass="7303">MILVVLPIRSPGAFVGVLDVGSVVCGVDFLSGFLGHCDVSIIVFVPDTPCAVALMGGQCQSLILVGSDSGRP</sequence>
<keyword evidence="2" id="KW-1185">Reference proteome</keyword>
<protein>
    <submittedName>
        <fullName evidence="1">Uncharacterized protein</fullName>
    </submittedName>
</protein>
<dbReference type="EMBL" id="LT907975">
    <property type="protein sequence ID" value="SOB59970.1"/>
    <property type="molecule type" value="Genomic_DNA"/>
</dbReference>
<proteinExistence type="predicted"/>
<gene>
    <name evidence="1" type="ORF">DPRO_3060</name>
</gene>
<dbReference type="Proteomes" id="UP000219215">
    <property type="component" value="Chromosome DPRO"/>
</dbReference>
<reference evidence="2" key="1">
    <citation type="submission" date="2017-09" db="EMBL/GenBank/DDBJ databases">
        <authorList>
            <person name="Regsiter A."/>
            <person name="William W."/>
        </authorList>
    </citation>
    <scope>NUCLEOTIDE SEQUENCE [LARGE SCALE GENOMIC DNA]</scope>
    <source>
        <strain evidence="2">500-1</strain>
    </source>
</reference>
<dbReference type="KEGG" id="pprf:DPRO_3060"/>
<organism evidence="1 2">
    <name type="scientific">Pseudodesulfovibrio profundus</name>
    <dbReference type="NCBI Taxonomy" id="57320"/>
    <lineage>
        <taxon>Bacteria</taxon>
        <taxon>Pseudomonadati</taxon>
        <taxon>Thermodesulfobacteriota</taxon>
        <taxon>Desulfovibrionia</taxon>
        <taxon>Desulfovibrionales</taxon>
        <taxon>Desulfovibrionaceae</taxon>
    </lineage>
</organism>
<evidence type="ECO:0000313" key="2">
    <source>
        <dbReference type="Proteomes" id="UP000219215"/>
    </source>
</evidence>
<evidence type="ECO:0000313" key="1">
    <source>
        <dbReference type="EMBL" id="SOB59970.1"/>
    </source>
</evidence>
<name>A0A2C8FCS7_9BACT</name>
<dbReference type="AlphaFoldDB" id="A0A2C8FCS7"/>
<accession>A0A2C8FCS7</accession>